<dbReference type="SUPFAM" id="SSF51735">
    <property type="entry name" value="NAD(P)-binding Rossmann-fold domains"/>
    <property type="match status" value="1"/>
</dbReference>
<dbReference type="Gene3D" id="3.40.50.720">
    <property type="entry name" value="NAD(P)-binding Rossmann-like Domain"/>
    <property type="match status" value="1"/>
</dbReference>
<comment type="caution">
    <text evidence="3">The sequence shown here is derived from an EMBL/GenBank/DDBJ whole genome shotgun (WGS) entry which is preliminary data.</text>
</comment>
<dbReference type="STRING" id="1802214.A2908_03330"/>
<evidence type="ECO:0000256" key="1">
    <source>
        <dbReference type="ARBA" id="ARBA00007637"/>
    </source>
</evidence>
<protein>
    <recommendedName>
        <fullName evidence="2">NAD-dependent epimerase/dehydratase domain-containing protein</fullName>
    </recommendedName>
</protein>
<evidence type="ECO:0000259" key="2">
    <source>
        <dbReference type="Pfam" id="PF01370"/>
    </source>
</evidence>
<name>A0A1G2IF49_9BACT</name>
<comment type="similarity">
    <text evidence="1">Belongs to the NAD(P)-dependent epimerase/dehydratase family.</text>
</comment>
<dbReference type="InterPro" id="IPR036291">
    <property type="entry name" value="NAD(P)-bd_dom_sf"/>
</dbReference>
<dbReference type="Pfam" id="PF01370">
    <property type="entry name" value="Epimerase"/>
    <property type="match status" value="1"/>
</dbReference>
<organism evidence="3 4">
    <name type="scientific">Candidatus Staskawiczbacteria bacterium RIFCSPLOWO2_01_FULL_38_12b</name>
    <dbReference type="NCBI Taxonomy" id="1802214"/>
    <lineage>
        <taxon>Bacteria</taxon>
        <taxon>Candidatus Staskawicziibacteriota</taxon>
    </lineage>
</organism>
<evidence type="ECO:0000313" key="3">
    <source>
        <dbReference type="EMBL" id="OGZ73386.1"/>
    </source>
</evidence>
<dbReference type="PRINTS" id="PR01713">
    <property type="entry name" value="NUCEPIMERASE"/>
</dbReference>
<dbReference type="Proteomes" id="UP000176774">
    <property type="component" value="Unassembled WGS sequence"/>
</dbReference>
<evidence type="ECO:0000313" key="4">
    <source>
        <dbReference type="Proteomes" id="UP000176774"/>
    </source>
</evidence>
<sequence length="322" mass="36014">MAKKVIKKHLVIGGAGFIGSHLSNALLAKGNKVIVIDSVPFKRAEIKAYTIHINDAKKVGRVFKKEKPDVVFHLAGAMSLRKSSQDSLFSKDFDFLYRTAIILDACKKYQVKKIVFVSSGGALYENANIIPTSEEYPVNPNSLYGIANLMMEKYIASYCTHNGIDFTIPRVSNAYGPRQWQTGFIPVAIIKMLKKESPVIYGSGKQTRDFVYIDDVVEALIILAQKSISRKATGNSEISRDKNSIYNIGSGTETSLNEVLMLVKDLLGVKIEVNYKSPSMLETQRSVLDIKKIKKAFGWYPKTNIKKGLLQTIEWYKENEGD</sequence>
<dbReference type="EMBL" id="MHPA01000014">
    <property type="protein sequence ID" value="OGZ73386.1"/>
    <property type="molecule type" value="Genomic_DNA"/>
</dbReference>
<reference evidence="3 4" key="1">
    <citation type="journal article" date="2016" name="Nat. Commun.">
        <title>Thousands of microbial genomes shed light on interconnected biogeochemical processes in an aquifer system.</title>
        <authorList>
            <person name="Anantharaman K."/>
            <person name="Brown C.T."/>
            <person name="Hug L.A."/>
            <person name="Sharon I."/>
            <person name="Castelle C.J."/>
            <person name="Probst A.J."/>
            <person name="Thomas B.C."/>
            <person name="Singh A."/>
            <person name="Wilkins M.J."/>
            <person name="Karaoz U."/>
            <person name="Brodie E.L."/>
            <person name="Williams K.H."/>
            <person name="Hubbard S.S."/>
            <person name="Banfield J.F."/>
        </authorList>
    </citation>
    <scope>NUCLEOTIDE SEQUENCE [LARGE SCALE GENOMIC DNA]</scope>
</reference>
<accession>A0A1G2IF49</accession>
<feature type="domain" description="NAD-dependent epimerase/dehydratase" evidence="2">
    <location>
        <begin position="10"/>
        <end position="229"/>
    </location>
</feature>
<proteinExistence type="inferred from homology"/>
<dbReference type="InterPro" id="IPR001509">
    <property type="entry name" value="Epimerase_deHydtase"/>
</dbReference>
<gene>
    <name evidence="3" type="ORF">A2908_03330</name>
</gene>
<dbReference type="AlphaFoldDB" id="A0A1G2IF49"/>
<dbReference type="PANTHER" id="PTHR43000">
    <property type="entry name" value="DTDP-D-GLUCOSE 4,6-DEHYDRATASE-RELATED"/>
    <property type="match status" value="1"/>
</dbReference>
<dbReference type="Gene3D" id="3.90.25.10">
    <property type="entry name" value="UDP-galactose 4-epimerase, domain 1"/>
    <property type="match status" value="1"/>
</dbReference>